<evidence type="ECO:0000313" key="3">
    <source>
        <dbReference type="Proteomes" id="UP000053342"/>
    </source>
</evidence>
<feature type="region of interest" description="Disordered" evidence="1">
    <location>
        <begin position="76"/>
        <end position="120"/>
    </location>
</feature>
<protein>
    <submittedName>
        <fullName evidence="2">Uncharacterized protein</fullName>
    </submittedName>
</protein>
<sequence length="120" mass="13455">MNLASPVLLDPRFRYLRWTTTISHHSSVSPIQSFSKDNTRSKLISQSSDVRSSRLSLRMLVSVLISQCRSQTKATMGNRLGGEATAMSDLPEDGLDAEKHTAHNHGDLCPTRSRRKPKHR</sequence>
<dbReference type="Proteomes" id="UP000053342">
    <property type="component" value="Unassembled WGS sequence"/>
</dbReference>
<dbReference type="AlphaFoldDB" id="A0A0D2BS24"/>
<evidence type="ECO:0000256" key="1">
    <source>
        <dbReference type="SAM" id="MobiDB-lite"/>
    </source>
</evidence>
<dbReference type="GeneID" id="27359544"/>
<accession>A0A0D2BS24</accession>
<keyword evidence="3" id="KW-1185">Reference proteome</keyword>
<dbReference type="EMBL" id="KN847338">
    <property type="protein sequence ID" value="KIW40257.1"/>
    <property type="molecule type" value="Genomic_DNA"/>
</dbReference>
<evidence type="ECO:0000313" key="2">
    <source>
        <dbReference type="EMBL" id="KIW40257.1"/>
    </source>
</evidence>
<organism evidence="2 3">
    <name type="scientific">Exophiala oligosperma</name>
    <dbReference type="NCBI Taxonomy" id="215243"/>
    <lineage>
        <taxon>Eukaryota</taxon>
        <taxon>Fungi</taxon>
        <taxon>Dikarya</taxon>
        <taxon>Ascomycota</taxon>
        <taxon>Pezizomycotina</taxon>
        <taxon>Eurotiomycetes</taxon>
        <taxon>Chaetothyriomycetidae</taxon>
        <taxon>Chaetothyriales</taxon>
        <taxon>Herpotrichiellaceae</taxon>
        <taxon>Exophiala</taxon>
    </lineage>
</organism>
<name>A0A0D2BS24_9EURO</name>
<gene>
    <name evidence="2" type="ORF">PV06_07470</name>
</gene>
<feature type="compositionally biased region" description="Basic and acidic residues" evidence="1">
    <location>
        <begin position="96"/>
        <end position="106"/>
    </location>
</feature>
<reference evidence="2 3" key="1">
    <citation type="submission" date="2015-01" db="EMBL/GenBank/DDBJ databases">
        <title>The Genome Sequence of Exophiala oligosperma CBS72588.</title>
        <authorList>
            <consortium name="The Broad Institute Genomics Platform"/>
            <person name="Cuomo C."/>
            <person name="de Hoog S."/>
            <person name="Gorbushina A."/>
            <person name="Stielow B."/>
            <person name="Teixiera M."/>
            <person name="Abouelleil A."/>
            <person name="Chapman S.B."/>
            <person name="Priest M."/>
            <person name="Young S.K."/>
            <person name="Wortman J."/>
            <person name="Nusbaum C."/>
            <person name="Birren B."/>
        </authorList>
    </citation>
    <scope>NUCLEOTIDE SEQUENCE [LARGE SCALE GENOMIC DNA]</scope>
    <source>
        <strain evidence="2 3">CBS 72588</strain>
    </source>
</reference>
<proteinExistence type="predicted"/>
<dbReference type="RefSeq" id="XP_016260473.1">
    <property type="nucleotide sequence ID" value="XM_016408719.1"/>
</dbReference>
<dbReference type="HOGENOM" id="CLU_2049721_0_0_1"/>
<dbReference type="VEuPathDB" id="FungiDB:PV06_07470"/>